<dbReference type="EMBL" id="BAABGU010000005">
    <property type="protein sequence ID" value="GAA4565261.1"/>
    <property type="molecule type" value="Genomic_DNA"/>
</dbReference>
<name>A0ABP8SBS2_9ACTN</name>
<accession>A0ABP8SBS2</accession>
<protein>
    <recommendedName>
        <fullName evidence="3">FXSXX-COOH protein</fullName>
    </recommendedName>
</protein>
<reference evidence="2" key="1">
    <citation type="journal article" date="2019" name="Int. J. Syst. Evol. Microbiol.">
        <title>The Global Catalogue of Microorganisms (GCM) 10K type strain sequencing project: providing services to taxonomists for standard genome sequencing and annotation.</title>
        <authorList>
            <consortium name="The Broad Institute Genomics Platform"/>
            <consortium name="The Broad Institute Genome Sequencing Center for Infectious Disease"/>
            <person name="Wu L."/>
            <person name="Ma J."/>
        </authorList>
    </citation>
    <scope>NUCLEOTIDE SEQUENCE [LARGE SCALE GENOMIC DNA]</scope>
    <source>
        <strain evidence="2">JCM 3175</strain>
    </source>
</reference>
<evidence type="ECO:0000313" key="1">
    <source>
        <dbReference type="EMBL" id="GAA4565261.1"/>
    </source>
</evidence>
<evidence type="ECO:0000313" key="2">
    <source>
        <dbReference type="Proteomes" id="UP001500307"/>
    </source>
</evidence>
<comment type="caution">
    <text evidence="1">The sequence shown here is derived from an EMBL/GenBank/DDBJ whole genome shotgun (WGS) entry which is preliminary data.</text>
</comment>
<gene>
    <name evidence="1" type="ORF">GCM10023176_12930</name>
</gene>
<keyword evidence="2" id="KW-1185">Reference proteome</keyword>
<proteinExistence type="predicted"/>
<dbReference type="Proteomes" id="UP001500307">
    <property type="component" value="Unassembled WGS sequence"/>
</dbReference>
<sequence>MTDAQQPAGPLGLVPLAGLSLPSSDEGAACAECLVGSLCELSFRELLALLDLADVAAVVGDALREIAQRPRALSPQSP</sequence>
<evidence type="ECO:0008006" key="3">
    <source>
        <dbReference type="Google" id="ProtNLM"/>
    </source>
</evidence>
<organism evidence="1 2">
    <name type="scientific">Micromonospora coerulea</name>
    <dbReference type="NCBI Taxonomy" id="47856"/>
    <lineage>
        <taxon>Bacteria</taxon>
        <taxon>Bacillati</taxon>
        <taxon>Actinomycetota</taxon>
        <taxon>Actinomycetes</taxon>
        <taxon>Micromonosporales</taxon>
        <taxon>Micromonosporaceae</taxon>
        <taxon>Micromonospora</taxon>
    </lineage>
</organism>